<dbReference type="InterPro" id="IPR036397">
    <property type="entry name" value="RNaseH_sf"/>
</dbReference>
<dbReference type="EMBL" id="JARQZJ010000127">
    <property type="protein sequence ID" value="KAK9891110.1"/>
    <property type="molecule type" value="Genomic_DNA"/>
</dbReference>
<evidence type="ECO:0000313" key="3">
    <source>
        <dbReference type="Proteomes" id="UP001431783"/>
    </source>
</evidence>
<dbReference type="Gene3D" id="3.30.420.10">
    <property type="entry name" value="Ribonuclease H-like superfamily/Ribonuclease H"/>
    <property type="match status" value="1"/>
</dbReference>
<sequence length="127" mass="14691">MMNSVEYMEILRIRIVPFMETFDGTFQHDLAPSHNSKQVQAFMCENEMKILDWSGSSPDLNPIENSWNILKKRLAKMDCTAKEKMIISAIQVWFHDDELKKICATLVESMPRRVQEVISAKGGHTPY</sequence>
<protein>
    <recommendedName>
        <fullName evidence="1">Tc1-like transposase DDE domain-containing protein</fullName>
    </recommendedName>
</protein>
<gene>
    <name evidence="2" type="ORF">WA026_013429</name>
</gene>
<keyword evidence="3" id="KW-1185">Reference proteome</keyword>
<dbReference type="InterPro" id="IPR038717">
    <property type="entry name" value="Tc1-like_DDE_dom"/>
</dbReference>
<organism evidence="2 3">
    <name type="scientific">Henosepilachna vigintioctopunctata</name>
    <dbReference type="NCBI Taxonomy" id="420089"/>
    <lineage>
        <taxon>Eukaryota</taxon>
        <taxon>Metazoa</taxon>
        <taxon>Ecdysozoa</taxon>
        <taxon>Arthropoda</taxon>
        <taxon>Hexapoda</taxon>
        <taxon>Insecta</taxon>
        <taxon>Pterygota</taxon>
        <taxon>Neoptera</taxon>
        <taxon>Endopterygota</taxon>
        <taxon>Coleoptera</taxon>
        <taxon>Polyphaga</taxon>
        <taxon>Cucujiformia</taxon>
        <taxon>Coccinelloidea</taxon>
        <taxon>Coccinellidae</taxon>
        <taxon>Epilachninae</taxon>
        <taxon>Epilachnini</taxon>
        <taxon>Henosepilachna</taxon>
    </lineage>
</organism>
<accession>A0AAW1VFQ4</accession>
<comment type="caution">
    <text evidence="2">The sequence shown here is derived from an EMBL/GenBank/DDBJ whole genome shotgun (WGS) entry which is preliminary data.</text>
</comment>
<name>A0AAW1VFQ4_9CUCU</name>
<dbReference type="GO" id="GO:0003676">
    <property type="term" value="F:nucleic acid binding"/>
    <property type="evidence" value="ECO:0007669"/>
    <property type="project" value="InterPro"/>
</dbReference>
<proteinExistence type="predicted"/>
<evidence type="ECO:0000259" key="1">
    <source>
        <dbReference type="Pfam" id="PF13358"/>
    </source>
</evidence>
<evidence type="ECO:0000313" key="2">
    <source>
        <dbReference type="EMBL" id="KAK9891110.1"/>
    </source>
</evidence>
<dbReference type="Pfam" id="PF13358">
    <property type="entry name" value="DDE_3"/>
    <property type="match status" value="1"/>
</dbReference>
<feature type="domain" description="Tc1-like transposase DDE" evidence="1">
    <location>
        <begin position="29"/>
        <end position="76"/>
    </location>
</feature>
<dbReference type="AlphaFoldDB" id="A0AAW1VFQ4"/>
<reference evidence="2 3" key="1">
    <citation type="submission" date="2023-03" db="EMBL/GenBank/DDBJ databases">
        <title>Genome insight into feeding habits of ladybird beetles.</title>
        <authorList>
            <person name="Li H.-S."/>
            <person name="Huang Y.-H."/>
            <person name="Pang H."/>
        </authorList>
    </citation>
    <scope>NUCLEOTIDE SEQUENCE [LARGE SCALE GENOMIC DNA]</scope>
    <source>
        <strain evidence="2">SYSU_2023b</strain>
        <tissue evidence="2">Whole body</tissue>
    </source>
</reference>
<dbReference type="Proteomes" id="UP001431783">
    <property type="component" value="Unassembled WGS sequence"/>
</dbReference>